<protein>
    <recommendedName>
        <fullName evidence="7">RDD domain-containing protein</fullName>
    </recommendedName>
</protein>
<dbReference type="PANTHER" id="PTHR36115:SF4">
    <property type="entry name" value="MEMBRANE PROTEIN"/>
    <property type="match status" value="1"/>
</dbReference>
<accession>A0ABQ5YM62</accession>
<evidence type="ECO:0000256" key="6">
    <source>
        <dbReference type="SAM" id="Phobius"/>
    </source>
</evidence>
<feature type="transmembrane region" description="Helical" evidence="6">
    <location>
        <begin position="30"/>
        <end position="53"/>
    </location>
</feature>
<feature type="transmembrane region" description="Helical" evidence="6">
    <location>
        <begin position="59"/>
        <end position="83"/>
    </location>
</feature>
<dbReference type="InterPro" id="IPR010432">
    <property type="entry name" value="RDD"/>
</dbReference>
<sequence length="161" mass="16905">MDQSNPYAASTVALDTPAGQQVLADRGARLIAVLIDGFAVLACMLPFGLAFMVGDGTGAVAGIAGGISGLAVIGLVIYQLMMLHRQGQTIGKRAMKVRIVRTDGSHCGIGRLIALRWLVPALIGAIPLVGGLFSLLDPLMIFRENRLCLHDNIADTKVVQA</sequence>
<dbReference type="Proteomes" id="UP001156706">
    <property type="component" value="Unassembled WGS sequence"/>
</dbReference>
<proteinExistence type="predicted"/>
<comment type="caution">
    <text evidence="8">The sequence shown here is derived from an EMBL/GenBank/DDBJ whole genome shotgun (WGS) entry which is preliminary data.</text>
</comment>
<keyword evidence="3 6" id="KW-0812">Transmembrane</keyword>
<organism evidence="8 9">
    <name type="scientific">Chitinimonas prasina</name>
    <dbReference type="NCBI Taxonomy" id="1434937"/>
    <lineage>
        <taxon>Bacteria</taxon>
        <taxon>Pseudomonadati</taxon>
        <taxon>Pseudomonadota</taxon>
        <taxon>Betaproteobacteria</taxon>
        <taxon>Neisseriales</taxon>
        <taxon>Chitinibacteraceae</taxon>
        <taxon>Chitinimonas</taxon>
    </lineage>
</organism>
<comment type="subcellular location">
    <subcellularLocation>
        <location evidence="1">Cell membrane</location>
        <topology evidence="1">Multi-pass membrane protein</topology>
    </subcellularLocation>
</comment>
<dbReference type="InterPro" id="IPR051791">
    <property type="entry name" value="Pra-immunoreactive"/>
</dbReference>
<feature type="domain" description="RDD" evidence="7">
    <location>
        <begin position="24"/>
        <end position="154"/>
    </location>
</feature>
<evidence type="ECO:0000256" key="3">
    <source>
        <dbReference type="ARBA" id="ARBA00022692"/>
    </source>
</evidence>
<dbReference type="PANTHER" id="PTHR36115">
    <property type="entry name" value="PROLINE-RICH ANTIGEN HOMOLOG-RELATED"/>
    <property type="match status" value="1"/>
</dbReference>
<name>A0ABQ5YM62_9NEIS</name>
<evidence type="ECO:0000256" key="2">
    <source>
        <dbReference type="ARBA" id="ARBA00022475"/>
    </source>
</evidence>
<keyword evidence="5 6" id="KW-0472">Membrane</keyword>
<reference evidence="9" key="1">
    <citation type="journal article" date="2019" name="Int. J. Syst. Evol. Microbiol.">
        <title>The Global Catalogue of Microorganisms (GCM) 10K type strain sequencing project: providing services to taxonomists for standard genome sequencing and annotation.</title>
        <authorList>
            <consortium name="The Broad Institute Genomics Platform"/>
            <consortium name="The Broad Institute Genome Sequencing Center for Infectious Disease"/>
            <person name="Wu L."/>
            <person name="Ma J."/>
        </authorList>
    </citation>
    <scope>NUCLEOTIDE SEQUENCE [LARGE SCALE GENOMIC DNA]</scope>
    <source>
        <strain evidence="9">NBRC 110044</strain>
    </source>
</reference>
<evidence type="ECO:0000313" key="9">
    <source>
        <dbReference type="Proteomes" id="UP001156706"/>
    </source>
</evidence>
<dbReference type="Pfam" id="PF06271">
    <property type="entry name" value="RDD"/>
    <property type="match status" value="1"/>
</dbReference>
<evidence type="ECO:0000313" key="8">
    <source>
        <dbReference type="EMBL" id="GLR14832.1"/>
    </source>
</evidence>
<evidence type="ECO:0000256" key="5">
    <source>
        <dbReference type="ARBA" id="ARBA00023136"/>
    </source>
</evidence>
<keyword evidence="2" id="KW-1003">Cell membrane</keyword>
<dbReference type="EMBL" id="BSOG01000005">
    <property type="protein sequence ID" value="GLR14832.1"/>
    <property type="molecule type" value="Genomic_DNA"/>
</dbReference>
<evidence type="ECO:0000259" key="7">
    <source>
        <dbReference type="Pfam" id="PF06271"/>
    </source>
</evidence>
<dbReference type="RefSeq" id="WP_284197899.1">
    <property type="nucleotide sequence ID" value="NZ_BSOG01000005.1"/>
</dbReference>
<evidence type="ECO:0000256" key="4">
    <source>
        <dbReference type="ARBA" id="ARBA00022989"/>
    </source>
</evidence>
<keyword evidence="4 6" id="KW-1133">Transmembrane helix</keyword>
<gene>
    <name evidence="8" type="ORF">GCM10007907_36220</name>
</gene>
<keyword evidence="9" id="KW-1185">Reference proteome</keyword>
<evidence type="ECO:0000256" key="1">
    <source>
        <dbReference type="ARBA" id="ARBA00004651"/>
    </source>
</evidence>
<feature type="transmembrane region" description="Helical" evidence="6">
    <location>
        <begin position="117"/>
        <end position="136"/>
    </location>
</feature>